<dbReference type="Proteomes" id="UP000593575">
    <property type="component" value="Unassembled WGS sequence"/>
</dbReference>
<feature type="non-terminal residue" evidence="2">
    <location>
        <position position="94"/>
    </location>
</feature>
<organism evidence="2 3">
    <name type="scientific">Gossypium armourianum</name>
    <dbReference type="NCBI Taxonomy" id="34283"/>
    <lineage>
        <taxon>Eukaryota</taxon>
        <taxon>Viridiplantae</taxon>
        <taxon>Streptophyta</taxon>
        <taxon>Embryophyta</taxon>
        <taxon>Tracheophyta</taxon>
        <taxon>Spermatophyta</taxon>
        <taxon>Magnoliopsida</taxon>
        <taxon>eudicotyledons</taxon>
        <taxon>Gunneridae</taxon>
        <taxon>Pentapetalae</taxon>
        <taxon>rosids</taxon>
        <taxon>malvids</taxon>
        <taxon>Malvales</taxon>
        <taxon>Malvaceae</taxon>
        <taxon>Malvoideae</taxon>
        <taxon>Gossypium</taxon>
    </lineage>
</organism>
<evidence type="ECO:0000313" key="2">
    <source>
        <dbReference type="EMBL" id="MBA0840602.1"/>
    </source>
</evidence>
<evidence type="ECO:0000259" key="1">
    <source>
        <dbReference type="Pfam" id="PF14111"/>
    </source>
</evidence>
<keyword evidence="3" id="KW-1185">Reference proteome</keyword>
<proteinExistence type="predicted"/>
<reference evidence="2 3" key="1">
    <citation type="journal article" date="2019" name="Genome Biol. Evol.">
        <title>Insights into the evolution of the New World diploid cottons (Gossypium, subgenus Houzingenia) based on genome sequencing.</title>
        <authorList>
            <person name="Grover C.E."/>
            <person name="Arick M.A. 2nd"/>
            <person name="Thrash A."/>
            <person name="Conover J.L."/>
            <person name="Sanders W.S."/>
            <person name="Peterson D.G."/>
            <person name="Frelichowski J.E."/>
            <person name="Scheffler J.A."/>
            <person name="Scheffler B.E."/>
            <person name="Wendel J.F."/>
        </authorList>
    </citation>
    <scope>NUCLEOTIDE SEQUENCE [LARGE SCALE GENOMIC DNA]</scope>
    <source>
        <strain evidence="2">6</strain>
        <tissue evidence="2">Leaf</tissue>
    </source>
</reference>
<dbReference type="EMBL" id="JABFAE010000011">
    <property type="protein sequence ID" value="MBA0840602.1"/>
    <property type="molecule type" value="Genomic_DNA"/>
</dbReference>
<name>A0A7J9K299_9ROSI</name>
<accession>A0A7J9K299</accession>
<feature type="domain" description="DUF4283" evidence="1">
    <location>
        <begin position="14"/>
        <end position="79"/>
    </location>
</feature>
<dbReference type="InterPro" id="IPR025558">
    <property type="entry name" value="DUF4283"/>
</dbReference>
<evidence type="ECO:0000313" key="3">
    <source>
        <dbReference type="Proteomes" id="UP000593575"/>
    </source>
</evidence>
<gene>
    <name evidence="2" type="ORF">Goarm_003175</name>
</gene>
<sequence>MEEELANLNIVDEKEDYKLCLVGRVLTDSMVHFLSMRNTLVDLWHPLEGVSITDIVEKGSLFRFYYEIDLKRAIDEFWVQIHNLLTGVTSEGLA</sequence>
<protein>
    <recommendedName>
        <fullName evidence="1">DUF4283 domain-containing protein</fullName>
    </recommendedName>
</protein>
<dbReference type="Pfam" id="PF14111">
    <property type="entry name" value="DUF4283"/>
    <property type="match status" value="1"/>
</dbReference>
<comment type="caution">
    <text evidence="2">The sequence shown here is derived from an EMBL/GenBank/DDBJ whole genome shotgun (WGS) entry which is preliminary data.</text>
</comment>
<dbReference type="AlphaFoldDB" id="A0A7J9K299"/>